<evidence type="ECO:0000256" key="1">
    <source>
        <dbReference type="SAM" id="SignalP"/>
    </source>
</evidence>
<sequence length="171" mass="18297">MLSRQALVIALTACASGAAYAETPSFCNQYASKAIHDVQLVRSNPKCNTGNLHAGVFSTDYNVHYSWCLRVDANRAYAGTSEREAYLKKCTASNPGPAVQNPGNQPLTAACLSIYRQYMKGKGPKAFALSSDRKHCGAAWAKNNVQSASARAIQICVTISGGTCRIQESSN</sequence>
<evidence type="ECO:0000313" key="2">
    <source>
        <dbReference type="EMBL" id="MFG1255559.1"/>
    </source>
</evidence>
<feature type="chain" id="PRO_5046088069" evidence="1">
    <location>
        <begin position="22"/>
        <end position="171"/>
    </location>
</feature>
<keyword evidence="3" id="KW-1185">Reference proteome</keyword>
<proteinExistence type="predicted"/>
<dbReference type="EMBL" id="JBAFUR010000012">
    <property type="protein sequence ID" value="MFG1255559.1"/>
    <property type="molecule type" value="Genomic_DNA"/>
</dbReference>
<name>A0ABW6ZPM7_9HYPH</name>
<keyword evidence="1" id="KW-0732">Signal</keyword>
<dbReference type="Proteomes" id="UP001604043">
    <property type="component" value="Unassembled WGS sequence"/>
</dbReference>
<reference evidence="2 3" key="1">
    <citation type="submission" date="2024-02" db="EMBL/GenBank/DDBJ databases">
        <title>Expansion and revision of Xanthobacter and proposal of Roseixanthobacter gen. nov.</title>
        <authorList>
            <person name="Soltysiak M.P.M."/>
            <person name="Jalihal A."/>
            <person name="Ory A."/>
            <person name="Chrisophersen C."/>
            <person name="Lee A.D."/>
            <person name="Boulton J."/>
            <person name="Springer M."/>
        </authorList>
    </citation>
    <scope>NUCLEOTIDE SEQUENCE [LARGE SCALE GENOMIC DNA]</scope>
    <source>
        <strain evidence="2 3">CB5</strain>
    </source>
</reference>
<feature type="signal peptide" evidence="1">
    <location>
        <begin position="1"/>
        <end position="21"/>
    </location>
</feature>
<comment type="caution">
    <text evidence="2">The sequence shown here is derived from an EMBL/GenBank/DDBJ whole genome shotgun (WGS) entry which is preliminary data.</text>
</comment>
<gene>
    <name evidence="2" type="ORF">V5F30_25325</name>
</gene>
<accession>A0ABW6ZPM7</accession>
<organism evidence="2 3">
    <name type="scientific">Xanthobacter aminoxidans</name>
    <dbReference type="NCBI Taxonomy" id="186280"/>
    <lineage>
        <taxon>Bacteria</taxon>
        <taxon>Pseudomonadati</taxon>
        <taxon>Pseudomonadota</taxon>
        <taxon>Alphaproteobacteria</taxon>
        <taxon>Hyphomicrobiales</taxon>
        <taxon>Xanthobacteraceae</taxon>
        <taxon>Xanthobacter</taxon>
    </lineage>
</organism>
<evidence type="ECO:0000313" key="3">
    <source>
        <dbReference type="Proteomes" id="UP001604043"/>
    </source>
</evidence>
<protein>
    <submittedName>
        <fullName evidence="2">Uncharacterized protein</fullName>
    </submittedName>
</protein>
<dbReference type="RefSeq" id="WP_394010493.1">
    <property type="nucleotide sequence ID" value="NZ_JBAFUR010000012.1"/>
</dbReference>